<dbReference type="EMBL" id="DSMG01000119">
    <property type="protein sequence ID" value="HDX32181.1"/>
    <property type="molecule type" value="Genomic_DNA"/>
</dbReference>
<dbReference type="SUPFAM" id="SSF69118">
    <property type="entry name" value="AhpD-like"/>
    <property type="match status" value="1"/>
</dbReference>
<reference evidence="1" key="1">
    <citation type="journal article" date="2020" name="mSystems">
        <title>Genome- and Community-Level Interaction Insights into Carbon Utilization and Element Cycling Functions of Hydrothermarchaeota in Hydrothermal Sediment.</title>
        <authorList>
            <person name="Zhou Z."/>
            <person name="Liu Y."/>
            <person name="Xu W."/>
            <person name="Pan J."/>
            <person name="Luo Z.H."/>
            <person name="Li M."/>
        </authorList>
    </citation>
    <scope>NUCLEOTIDE SEQUENCE [LARGE SCALE GENOMIC DNA]</scope>
    <source>
        <strain evidence="1">SpSt-289</strain>
    </source>
</reference>
<sequence length="88" mass="9761">MQSEGDDHALDSNDFFRGGDGLLKAQYEAAIKRAGRIWKIVAIMSQNPRALKASMDFYGVLMHGESPLSRGRREMLATVVSATNHCTY</sequence>
<comment type="caution">
    <text evidence="1">The sequence shown here is derived from an EMBL/GenBank/DDBJ whole genome shotgun (WGS) entry which is preliminary data.</text>
</comment>
<evidence type="ECO:0000313" key="1">
    <source>
        <dbReference type="EMBL" id="HDX32181.1"/>
    </source>
</evidence>
<protein>
    <submittedName>
        <fullName evidence="1">Uncharacterized protein</fullName>
    </submittedName>
</protein>
<gene>
    <name evidence="1" type="ORF">ENQ20_11965</name>
</gene>
<dbReference type="InterPro" id="IPR029032">
    <property type="entry name" value="AhpD-like"/>
</dbReference>
<proteinExistence type="predicted"/>
<dbReference type="AlphaFoldDB" id="A0A7C1JID1"/>
<name>A0A7C1JID1_9CHLR</name>
<dbReference type="Gene3D" id="1.20.1290.10">
    <property type="entry name" value="AhpD-like"/>
    <property type="match status" value="1"/>
</dbReference>
<organism evidence="1">
    <name type="scientific">Caldilinea aerophila</name>
    <dbReference type="NCBI Taxonomy" id="133453"/>
    <lineage>
        <taxon>Bacteria</taxon>
        <taxon>Bacillati</taxon>
        <taxon>Chloroflexota</taxon>
        <taxon>Caldilineae</taxon>
        <taxon>Caldilineales</taxon>
        <taxon>Caldilineaceae</taxon>
        <taxon>Caldilinea</taxon>
    </lineage>
</organism>
<accession>A0A7C1JID1</accession>